<reference evidence="1" key="2">
    <citation type="submission" date="2004-02" db="EMBL/GenBank/DDBJ databases">
        <authorList>
            <consortium name="Genoscope"/>
            <consortium name="Whitehead Institute Centre for Genome Research"/>
        </authorList>
    </citation>
    <scope>NUCLEOTIDE SEQUENCE</scope>
</reference>
<reference evidence="1" key="1">
    <citation type="journal article" date="2004" name="Nature">
        <title>Genome duplication in the teleost fish Tetraodon nigroviridis reveals the early vertebrate proto-karyotype.</title>
        <authorList>
            <person name="Jaillon O."/>
            <person name="Aury J.-M."/>
            <person name="Brunet F."/>
            <person name="Petit J.-L."/>
            <person name="Stange-Thomann N."/>
            <person name="Mauceli E."/>
            <person name="Bouneau L."/>
            <person name="Fischer C."/>
            <person name="Ozouf-Costaz C."/>
            <person name="Bernot A."/>
            <person name="Nicaud S."/>
            <person name="Jaffe D."/>
            <person name="Fisher S."/>
            <person name="Lutfalla G."/>
            <person name="Dossat C."/>
            <person name="Segurens B."/>
            <person name="Dasilva C."/>
            <person name="Salanoubat M."/>
            <person name="Levy M."/>
            <person name="Boudet N."/>
            <person name="Castellano S."/>
            <person name="Anthouard V."/>
            <person name="Jubin C."/>
            <person name="Castelli V."/>
            <person name="Katinka M."/>
            <person name="Vacherie B."/>
            <person name="Biemont C."/>
            <person name="Skalli Z."/>
            <person name="Cattolico L."/>
            <person name="Poulain J."/>
            <person name="De Berardinis V."/>
            <person name="Cruaud C."/>
            <person name="Duprat S."/>
            <person name="Brottier P."/>
            <person name="Coutanceau J.-P."/>
            <person name="Gouzy J."/>
            <person name="Parra G."/>
            <person name="Lardier G."/>
            <person name="Chapple C."/>
            <person name="McKernan K.J."/>
            <person name="McEwan P."/>
            <person name="Bosak S."/>
            <person name="Kellis M."/>
            <person name="Volff J.-N."/>
            <person name="Guigo R."/>
            <person name="Zody M.C."/>
            <person name="Mesirov J."/>
            <person name="Lindblad-Toh K."/>
            <person name="Birren B."/>
            <person name="Nusbaum C."/>
            <person name="Kahn D."/>
            <person name="Robinson-Rechavi M."/>
            <person name="Laudet V."/>
            <person name="Schachter V."/>
            <person name="Quetier F."/>
            <person name="Saurin W."/>
            <person name="Scarpelli C."/>
            <person name="Wincker P."/>
            <person name="Lander E.S."/>
            <person name="Weissenbach J."/>
            <person name="Roest Crollius H."/>
        </authorList>
    </citation>
    <scope>NUCLEOTIDE SEQUENCE [LARGE SCALE GENOMIC DNA]</scope>
</reference>
<accession>Q4STM9</accession>
<dbReference type="EMBL" id="CAAE01014143">
    <property type="protein sequence ID" value="CAF96003.1"/>
    <property type="molecule type" value="Genomic_DNA"/>
</dbReference>
<proteinExistence type="predicted"/>
<dbReference type="KEGG" id="tng:GSTEN00012866G001"/>
<evidence type="ECO:0000313" key="1">
    <source>
        <dbReference type="EMBL" id="CAF96003.1"/>
    </source>
</evidence>
<comment type="caution">
    <text evidence="1">The sequence shown here is derived from an EMBL/GenBank/DDBJ whole genome shotgun (WGS) entry which is preliminary data.</text>
</comment>
<dbReference type="AlphaFoldDB" id="Q4STM9"/>
<protein>
    <submittedName>
        <fullName evidence="1">(spotted green pufferfish) hypothetical protein</fullName>
    </submittedName>
</protein>
<organism evidence="1">
    <name type="scientific">Tetraodon nigroviridis</name>
    <name type="common">Spotted green pufferfish</name>
    <name type="synonym">Chelonodon nigroviridis</name>
    <dbReference type="NCBI Taxonomy" id="99883"/>
    <lineage>
        <taxon>Eukaryota</taxon>
        <taxon>Metazoa</taxon>
        <taxon>Chordata</taxon>
        <taxon>Craniata</taxon>
        <taxon>Vertebrata</taxon>
        <taxon>Euteleostomi</taxon>
        <taxon>Actinopterygii</taxon>
        <taxon>Neopterygii</taxon>
        <taxon>Teleostei</taxon>
        <taxon>Neoteleostei</taxon>
        <taxon>Acanthomorphata</taxon>
        <taxon>Eupercaria</taxon>
        <taxon>Tetraodontiformes</taxon>
        <taxon>Tetradontoidea</taxon>
        <taxon>Tetraodontidae</taxon>
        <taxon>Tetraodon</taxon>
    </lineage>
</organism>
<name>Q4STM9_TETNG</name>
<gene>
    <name evidence="1" type="ORF">GSTENG00012866001</name>
</gene>
<sequence>MRLKIRVRRMKEGRELRGFPEELHSLLYTPR</sequence>